<name>G2YVM9_BOTF4</name>
<sequence length="53" mass="5842">MDEKDARSDCKETPRRPFHQNGRGACTRNRAAATSGCTAAPPRMRRPKRASLG</sequence>
<evidence type="ECO:0000313" key="2">
    <source>
        <dbReference type="EMBL" id="CCD55677.1"/>
    </source>
</evidence>
<reference evidence="3" key="1">
    <citation type="journal article" date="2011" name="PLoS Genet.">
        <title>Genomic analysis of the necrotrophic fungal pathogens Sclerotinia sclerotiorum and Botrytis cinerea.</title>
        <authorList>
            <person name="Amselem J."/>
            <person name="Cuomo C.A."/>
            <person name="van Kan J.A."/>
            <person name="Viaud M."/>
            <person name="Benito E.P."/>
            <person name="Couloux A."/>
            <person name="Coutinho P.M."/>
            <person name="de Vries R.P."/>
            <person name="Dyer P.S."/>
            <person name="Fillinger S."/>
            <person name="Fournier E."/>
            <person name="Gout L."/>
            <person name="Hahn M."/>
            <person name="Kohn L."/>
            <person name="Lapalu N."/>
            <person name="Plummer K.M."/>
            <person name="Pradier J.M."/>
            <person name="Quevillon E."/>
            <person name="Sharon A."/>
            <person name="Simon A."/>
            <person name="ten Have A."/>
            <person name="Tudzynski B."/>
            <person name="Tudzynski P."/>
            <person name="Wincker P."/>
            <person name="Andrew M."/>
            <person name="Anthouard V."/>
            <person name="Beever R.E."/>
            <person name="Beffa R."/>
            <person name="Benoit I."/>
            <person name="Bouzid O."/>
            <person name="Brault B."/>
            <person name="Chen Z."/>
            <person name="Choquer M."/>
            <person name="Collemare J."/>
            <person name="Cotton P."/>
            <person name="Danchin E.G."/>
            <person name="Da Silva C."/>
            <person name="Gautier A."/>
            <person name="Giraud C."/>
            <person name="Giraud T."/>
            <person name="Gonzalez C."/>
            <person name="Grossetete S."/>
            <person name="Guldener U."/>
            <person name="Henrissat B."/>
            <person name="Howlett B.J."/>
            <person name="Kodira C."/>
            <person name="Kretschmer M."/>
            <person name="Lappartient A."/>
            <person name="Leroch M."/>
            <person name="Levis C."/>
            <person name="Mauceli E."/>
            <person name="Neuveglise C."/>
            <person name="Oeser B."/>
            <person name="Pearson M."/>
            <person name="Poulain J."/>
            <person name="Poussereau N."/>
            <person name="Quesneville H."/>
            <person name="Rascle C."/>
            <person name="Schumacher J."/>
            <person name="Segurens B."/>
            <person name="Sexton A."/>
            <person name="Silva E."/>
            <person name="Sirven C."/>
            <person name="Soanes D.M."/>
            <person name="Talbot N.J."/>
            <person name="Templeton M."/>
            <person name="Yandava C."/>
            <person name="Yarden O."/>
            <person name="Zeng Q."/>
            <person name="Rollins J.A."/>
            <person name="Lebrun M.H."/>
            <person name="Dickman M."/>
        </authorList>
    </citation>
    <scope>NUCLEOTIDE SEQUENCE [LARGE SCALE GENOMIC DNA]</scope>
    <source>
        <strain evidence="3">T4</strain>
    </source>
</reference>
<accession>G2YVM9</accession>
<feature type="compositionally biased region" description="Basic residues" evidence="1">
    <location>
        <begin position="43"/>
        <end position="53"/>
    </location>
</feature>
<protein>
    <submittedName>
        <fullName evidence="2">Uncharacterized protein</fullName>
    </submittedName>
</protein>
<dbReference type="HOGENOM" id="CLU_3068454_0_0_1"/>
<feature type="region of interest" description="Disordered" evidence="1">
    <location>
        <begin position="1"/>
        <end position="53"/>
    </location>
</feature>
<proteinExistence type="predicted"/>
<feature type="compositionally biased region" description="Basic and acidic residues" evidence="1">
    <location>
        <begin position="1"/>
        <end position="15"/>
    </location>
</feature>
<evidence type="ECO:0000313" key="3">
    <source>
        <dbReference type="Proteomes" id="UP000008177"/>
    </source>
</evidence>
<organism evidence="2 3">
    <name type="scientific">Botryotinia fuckeliana (strain T4)</name>
    <name type="common">Noble rot fungus</name>
    <name type="synonym">Botrytis cinerea</name>
    <dbReference type="NCBI Taxonomy" id="999810"/>
    <lineage>
        <taxon>Eukaryota</taxon>
        <taxon>Fungi</taxon>
        <taxon>Dikarya</taxon>
        <taxon>Ascomycota</taxon>
        <taxon>Pezizomycotina</taxon>
        <taxon>Leotiomycetes</taxon>
        <taxon>Helotiales</taxon>
        <taxon>Sclerotiniaceae</taxon>
        <taxon>Botrytis</taxon>
    </lineage>
</organism>
<evidence type="ECO:0000256" key="1">
    <source>
        <dbReference type="SAM" id="MobiDB-lite"/>
    </source>
</evidence>
<dbReference type="InParanoid" id="G2YVM9"/>
<dbReference type="Proteomes" id="UP000008177">
    <property type="component" value="Unplaced contigs"/>
</dbReference>
<gene>
    <name evidence="2" type="ORF">BofuT4_uP152390.1</name>
</gene>
<dbReference type="EMBL" id="FQ790357">
    <property type="protein sequence ID" value="CCD55677.1"/>
    <property type="molecule type" value="Genomic_DNA"/>
</dbReference>
<dbReference type="AlphaFoldDB" id="G2YVM9"/>